<accession>A0A023BPN4</accession>
<dbReference type="eggNOG" id="ENOG5030WC2">
    <property type="taxonomic scope" value="Bacteria"/>
</dbReference>
<feature type="region of interest" description="Disordered" evidence="1">
    <location>
        <begin position="1"/>
        <end position="33"/>
    </location>
</feature>
<evidence type="ECO:0000256" key="1">
    <source>
        <dbReference type="SAM" id="MobiDB-lite"/>
    </source>
</evidence>
<dbReference type="RefSeq" id="WP_034245313.1">
    <property type="nucleotide sequence ID" value="NZ_AQRA01000009.1"/>
</dbReference>
<dbReference type="EMBL" id="AQRA01000009">
    <property type="protein sequence ID" value="EZH72017.1"/>
    <property type="molecule type" value="Genomic_DNA"/>
</dbReference>
<protein>
    <submittedName>
        <fullName evidence="2">Uncharacterized protein</fullName>
    </submittedName>
</protein>
<comment type="caution">
    <text evidence="2">The sequence shown here is derived from an EMBL/GenBank/DDBJ whole genome shotgun (WGS) entry which is preliminary data.</text>
</comment>
<gene>
    <name evidence="2" type="ORF">ATO12_24065</name>
</gene>
<reference evidence="2 3" key="1">
    <citation type="submission" date="2014-04" db="EMBL/GenBank/DDBJ databases">
        <title>Aquimarina sp. 22II-S11-z7 Genome Sequencing.</title>
        <authorList>
            <person name="Lai Q."/>
        </authorList>
    </citation>
    <scope>NUCLEOTIDE SEQUENCE [LARGE SCALE GENOMIC DNA]</scope>
    <source>
        <strain evidence="2 3">22II-S11-z7</strain>
    </source>
</reference>
<evidence type="ECO:0000313" key="3">
    <source>
        <dbReference type="Proteomes" id="UP000023541"/>
    </source>
</evidence>
<dbReference type="Proteomes" id="UP000023541">
    <property type="component" value="Unassembled WGS sequence"/>
</dbReference>
<keyword evidence="3" id="KW-1185">Reference proteome</keyword>
<dbReference type="AlphaFoldDB" id="A0A023BPN4"/>
<evidence type="ECO:0000313" key="2">
    <source>
        <dbReference type="EMBL" id="EZH72017.1"/>
    </source>
</evidence>
<name>A0A023BPN4_9FLAO</name>
<sequence length="60" mass="6397">MKGVKKLSKTDQSTIRGAHFGDCRPGGGYTGQSCSTSDQCRPFEPGFPVFCSHGCCYGAF</sequence>
<dbReference type="OrthoDB" id="1163763at2"/>
<proteinExistence type="predicted"/>
<organism evidence="2 3">
    <name type="scientific">Aquimarina atlantica</name>
    <dbReference type="NCBI Taxonomy" id="1317122"/>
    <lineage>
        <taxon>Bacteria</taxon>
        <taxon>Pseudomonadati</taxon>
        <taxon>Bacteroidota</taxon>
        <taxon>Flavobacteriia</taxon>
        <taxon>Flavobacteriales</taxon>
        <taxon>Flavobacteriaceae</taxon>
        <taxon>Aquimarina</taxon>
    </lineage>
</organism>